<keyword evidence="5 8" id="KW-0812">Transmembrane</keyword>
<feature type="transmembrane region" description="Helical" evidence="8">
    <location>
        <begin position="251"/>
        <end position="274"/>
    </location>
</feature>
<evidence type="ECO:0000256" key="3">
    <source>
        <dbReference type="ARBA" id="ARBA00022676"/>
    </source>
</evidence>
<evidence type="ECO:0000256" key="6">
    <source>
        <dbReference type="ARBA" id="ARBA00022989"/>
    </source>
</evidence>
<feature type="transmembrane region" description="Helical" evidence="8">
    <location>
        <begin position="112"/>
        <end position="145"/>
    </location>
</feature>
<evidence type="ECO:0000256" key="8">
    <source>
        <dbReference type="SAM" id="Phobius"/>
    </source>
</evidence>
<evidence type="ECO:0000256" key="7">
    <source>
        <dbReference type="ARBA" id="ARBA00023136"/>
    </source>
</evidence>
<keyword evidence="4" id="KW-0808">Transferase</keyword>
<evidence type="ECO:0000313" key="9">
    <source>
        <dbReference type="EMBL" id="GHE39647.1"/>
    </source>
</evidence>
<comment type="caution">
    <text evidence="9">The sequence shown here is derived from an EMBL/GenBank/DDBJ whole genome shotgun (WGS) entry which is preliminary data.</text>
</comment>
<gene>
    <name evidence="9" type="ORF">GCM10017764_23640</name>
</gene>
<dbReference type="PANTHER" id="PTHR33908:SF3">
    <property type="entry name" value="UNDECAPRENYL PHOSPHATE-ALPHA-4-AMINO-4-DEOXY-L-ARABINOSE ARABINOSYL TRANSFERASE"/>
    <property type="match status" value="1"/>
</dbReference>
<protein>
    <submittedName>
        <fullName evidence="9">Dolichyl-phosphate-mannose--protein mannosyltransferase</fullName>
    </submittedName>
</protein>
<dbReference type="EMBL" id="BNAF01000008">
    <property type="protein sequence ID" value="GHE39647.1"/>
    <property type="molecule type" value="Genomic_DNA"/>
</dbReference>
<keyword evidence="10" id="KW-1185">Reference proteome</keyword>
<feature type="transmembrane region" description="Helical" evidence="8">
    <location>
        <begin position="308"/>
        <end position="326"/>
    </location>
</feature>
<comment type="subcellular location">
    <subcellularLocation>
        <location evidence="1">Cell membrane</location>
        <topology evidence="1">Multi-pass membrane protein</topology>
    </subcellularLocation>
</comment>
<keyword evidence="6 8" id="KW-1133">Transmembrane helix</keyword>
<feature type="transmembrane region" description="Helical" evidence="8">
    <location>
        <begin position="165"/>
        <end position="189"/>
    </location>
</feature>
<organism evidence="9 10">
    <name type="scientific">Sphingobacterium griseoflavum</name>
    <dbReference type="NCBI Taxonomy" id="1474952"/>
    <lineage>
        <taxon>Bacteria</taxon>
        <taxon>Pseudomonadati</taxon>
        <taxon>Bacteroidota</taxon>
        <taxon>Sphingobacteriia</taxon>
        <taxon>Sphingobacteriales</taxon>
        <taxon>Sphingobacteriaceae</taxon>
        <taxon>Sphingobacterium</taxon>
    </lineage>
</organism>
<sequence length="517" mass="58323">MKPVHYVLFFISLLPQFLLRDFTPDNELRYLSIADENLGLGRFFAFMHHGEYYSDKPPLYLWLVMLCKSIFGRHSLVALSIFSVLPSLLIIQIMDQWTKRELSVADRATAGLALFTAVFFIGSSIVLRMDMLMCLFITYALYIFYRMYTKDIAPKKGQVLFGLSIFLAVFTKGPMGIIVPLISSISFLLATGKLRDIGKYWHWRAILILLVLCGAWFLGVWLEGGKSYLYGLLVHQTVDRAVDSFHHKAPFYYYGISIWYALAPWSLFMLSVIVARLRAKERPSNLAVFFGLSSLSTLLFLSMVSSKIVIYLLPVFPFAVYYSFLVQSKLNENIFTRITLACPALIFMLALPAVLMLRDSIPALELRSPWLIGAILPLTAAGSYSLYLLARKRHYTLTIRTLGFGLLATICIAGLSISQFNSLIGYGNMAAAGKTLAAESAAPAYFSWEIRRPENMDVYLSAPVMEISQENLLNGAYRGGVLFVDREKLIQQPALNNYLGRFKKIEVGKYAAILLSQ</sequence>
<feature type="transmembrane region" description="Helical" evidence="8">
    <location>
        <begin position="338"/>
        <end position="358"/>
    </location>
</feature>
<feature type="transmembrane region" description="Helical" evidence="8">
    <location>
        <begin position="370"/>
        <end position="390"/>
    </location>
</feature>
<keyword evidence="3 9" id="KW-0328">Glycosyltransferase</keyword>
<evidence type="ECO:0000256" key="5">
    <source>
        <dbReference type="ARBA" id="ARBA00022692"/>
    </source>
</evidence>
<feature type="transmembrane region" description="Helical" evidence="8">
    <location>
        <begin position="286"/>
        <end position="302"/>
    </location>
</feature>
<accession>A0ABQ3HYB3</accession>
<keyword evidence="7 8" id="KW-0472">Membrane</keyword>
<evidence type="ECO:0000256" key="1">
    <source>
        <dbReference type="ARBA" id="ARBA00004651"/>
    </source>
</evidence>
<evidence type="ECO:0000313" key="10">
    <source>
        <dbReference type="Proteomes" id="UP000620550"/>
    </source>
</evidence>
<evidence type="ECO:0000256" key="4">
    <source>
        <dbReference type="ARBA" id="ARBA00022679"/>
    </source>
</evidence>
<feature type="transmembrane region" description="Helical" evidence="8">
    <location>
        <begin position="70"/>
        <end position="91"/>
    </location>
</feature>
<evidence type="ECO:0000256" key="2">
    <source>
        <dbReference type="ARBA" id="ARBA00022475"/>
    </source>
</evidence>
<dbReference type="Proteomes" id="UP000620550">
    <property type="component" value="Unassembled WGS sequence"/>
</dbReference>
<feature type="transmembrane region" description="Helical" evidence="8">
    <location>
        <begin position="402"/>
        <end position="420"/>
    </location>
</feature>
<dbReference type="PANTHER" id="PTHR33908">
    <property type="entry name" value="MANNOSYLTRANSFERASE YKCB-RELATED"/>
    <property type="match status" value="1"/>
</dbReference>
<dbReference type="InterPro" id="IPR050297">
    <property type="entry name" value="LipidA_mod_glycosyltrf_83"/>
</dbReference>
<reference evidence="10" key="1">
    <citation type="journal article" date="2019" name="Int. J. Syst. Evol. Microbiol.">
        <title>The Global Catalogue of Microorganisms (GCM) 10K type strain sequencing project: providing services to taxonomists for standard genome sequencing and annotation.</title>
        <authorList>
            <consortium name="The Broad Institute Genomics Platform"/>
            <consortium name="The Broad Institute Genome Sequencing Center for Infectious Disease"/>
            <person name="Wu L."/>
            <person name="Ma J."/>
        </authorList>
    </citation>
    <scope>NUCLEOTIDE SEQUENCE [LARGE SCALE GENOMIC DNA]</scope>
    <source>
        <strain evidence="10">CGMCC 1.12966</strain>
    </source>
</reference>
<keyword evidence="2" id="KW-1003">Cell membrane</keyword>
<proteinExistence type="predicted"/>
<feature type="transmembrane region" description="Helical" evidence="8">
    <location>
        <begin position="201"/>
        <end position="222"/>
    </location>
</feature>
<dbReference type="GO" id="GO:0016757">
    <property type="term" value="F:glycosyltransferase activity"/>
    <property type="evidence" value="ECO:0007669"/>
    <property type="project" value="UniProtKB-KW"/>
</dbReference>
<dbReference type="RefSeq" id="WP_189626878.1">
    <property type="nucleotide sequence ID" value="NZ_BNAF01000008.1"/>
</dbReference>
<name>A0ABQ3HYB3_9SPHI</name>